<organism evidence="7 8">
    <name type="scientific">Chitinimonas viridis</name>
    <dbReference type="NCBI Taxonomy" id="664880"/>
    <lineage>
        <taxon>Bacteria</taxon>
        <taxon>Pseudomonadati</taxon>
        <taxon>Pseudomonadota</taxon>
        <taxon>Betaproteobacteria</taxon>
        <taxon>Neisseriales</taxon>
        <taxon>Chitinibacteraceae</taxon>
        <taxon>Chitinimonas</taxon>
    </lineage>
</organism>
<protein>
    <submittedName>
        <fullName evidence="7">EAL domain-containing protein</fullName>
    </submittedName>
</protein>
<accession>A0ABT8B7Q0</accession>
<dbReference type="PROSITE" id="PS50887">
    <property type="entry name" value="GGDEF"/>
    <property type="match status" value="1"/>
</dbReference>
<dbReference type="PROSITE" id="PS50113">
    <property type="entry name" value="PAC"/>
    <property type="match status" value="2"/>
</dbReference>
<dbReference type="InterPro" id="IPR000160">
    <property type="entry name" value="GGDEF_dom"/>
</dbReference>
<dbReference type="CDD" id="cd01948">
    <property type="entry name" value="EAL"/>
    <property type="match status" value="1"/>
</dbReference>
<dbReference type="PROSITE" id="PS50885">
    <property type="entry name" value="HAMP"/>
    <property type="match status" value="1"/>
</dbReference>
<dbReference type="InterPro" id="IPR029787">
    <property type="entry name" value="Nucleotide_cyclase"/>
</dbReference>
<gene>
    <name evidence="7" type="ORF">QWZ03_12410</name>
</gene>
<dbReference type="InterPro" id="IPR001633">
    <property type="entry name" value="EAL_dom"/>
</dbReference>
<dbReference type="SMART" id="SM00086">
    <property type="entry name" value="PAC"/>
    <property type="match status" value="2"/>
</dbReference>
<dbReference type="PANTHER" id="PTHR44757">
    <property type="entry name" value="DIGUANYLATE CYCLASE DGCP"/>
    <property type="match status" value="1"/>
</dbReference>
<dbReference type="InterPro" id="IPR043128">
    <property type="entry name" value="Rev_trsase/Diguanyl_cyclase"/>
</dbReference>
<feature type="domain" description="PAS" evidence="2">
    <location>
        <begin position="266"/>
        <end position="320"/>
    </location>
</feature>
<feature type="transmembrane region" description="Helical" evidence="1">
    <location>
        <begin position="167"/>
        <end position="186"/>
    </location>
</feature>
<dbReference type="NCBIfam" id="TIGR00229">
    <property type="entry name" value="sensory_box"/>
    <property type="match status" value="2"/>
</dbReference>
<dbReference type="Gene3D" id="3.20.20.450">
    <property type="entry name" value="EAL domain"/>
    <property type="match status" value="1"/>
</dbReference>
<dbReference type="PANTHER" id="PTHR44757:SF2">
    <property type="entry name" value="BIOFILM ARCHITECTURE MAINTENANCE PROTEIN MBAA"/>
    <property type="match status" value="1"/>
</dbReference>
<dbReference type="InterPro" id="IPR035965">
    <property type="entry name" value="PAS-like_dom_sf"/>
</dbReference>
<dbReference type="Pfam" id="PF13426">
    <property type="entry name" value="PAS_9"/>
    <property type="match status" value="1"/>
</dbReference>
<dbReference type="Gene3D" id="6.10.340.10">
    <property type="match status" value="1"/>
</dbReference>
<feature type="domain" description="EAL" evidence="4">
    <location>
        <begin position="688"/>
        <end position="942"/>
    </location>
</feature>
<dbReference type="InterPro" id="IPR000014">
    <property type="entry name" value="PAS"/>
</dbReference>
<feature type="domain" description="PAC" evidence="3">
    <location>
        <begin position="462"/>
        <end position="514"/>
    </location>
</feature>
<keyword evidence="1" id="KW-0472">Membrane</keyword>
<dbReference type="InterPro" id="IPR001610">
    <property type="entry name" value="PAC"/>
</dbReference>
<dbReference type="Gene3D" id="3.30.70.270">
    <property type="match status" value="1"/>
</dbReference>
<dbReference type="SMART" id="SM00267">
    <property type="entry name" value="GGDEF"/>
    <property type="match status" value="1"/>
</dbReference>
<reference evidence="7" key="1">
    <citation type="journal article" date="2014" name="Int. J. Syst. Evol. Microbiol.">
        <title>Complete genome of a new Firmicutes species belonging to the dominant human colonic microbiota ('Ruminococcus bicirculans') reveals two chromosomes and a selective capacity to utilize plant glucans.</title>
        <authorList>
            <consortium name="NISC Comparative Sequencing Program"/>
            <person name="Wegmann U."/>
            <person name="Louis P."/>
            <person name="Goesmann A."/>
            <person name="Henrissat B."/>
            <person name="Duncan S.H."/>
            <person name="Flint H.J."/>
        </authorList>
    </citation>
    <scope>NUCLEOTIDE SEQUENCE</scope>
    <source>
        <strain evidence="7">CECT 7703</strain>
    </source>
</reference>
<dbReference type="PROSITE" id="PS50883">
    <property type="entry name" value="EAL"/>
    <property type="match status" value="1"/>
</dbReference>
<evidence type="ECO:0000259" key="5">
    <source>
        <dbReference type="PROSITE" id="PS50885"/>
    </source>
</evidence>
<dbReference type="InterPro" id="IPR052155">
    <property type="entry name" value="Biofilm_reg_signaling"/>
</dbReference>
<dbReference type="Pfam" id="PF00990">
    <property type="entry name" value="GGDEF"/>
    <property type="match status" value="1"/>
</dbReference>
<feature type="domain" description="GGDEF" evidence="6">
    <location>
        <begin position="546"/>
        <end position="679"/>
    </location>
</feature>
<dbReference type="SUPFAM" id="SSF55073">
    <property type="entry name" value="Nucleotide cyclase"/>
    <property type="match status" value="1"/>
</dbReference>
<evidence type="ECO:0000259" key="4">
    <source>
        <dbReference type="PROSITE" id="PS50883"/>
    </source>
</evidence>
<dbReference type="InterPro" id="IPR013656">
    <property type="entry name" value="PAS_4"/>
</dbReference>
<dbReference type="InterPro" id="IPR035919">
    <property type="entry name" value="EAL_sf"/>
</dbReference>
<dbReference type="PROSITE" id="PS50112">
    <property type="entry name" value="PAS"/>
    <property type="match status" value="2"/>
</dbReference>
<dbReference type="Proteomes" id="UP001180081">
    <property type="component" value="Unassembled WGS sequence"/>
</dbReference>
<dbReference type="InterPro" id="IPR000700">
    <property type="entry name" value="PAS-assoc_C"/>
</dbReference>
<dbReference type="SUPFAM" id="SSF141868">
    <property type="entry name" value="EAL domain-like"/>
    <property type="match status" value="1"/>
</dbReference>
<evidence type="ECO:0000313" key="8">
    <source>
        <dbReference type="Proteomes" id="UP001180081"/>
    </source>
</evidence>
<dbReference type="RefSeq" id="WP_290333005.1">
    <property type="nucleotide sequence ID" value="NZ_JAUFPU010000010.1"/>
</dbReference>
<dbReference type="NCBIfam" id="TIGR00254">
    <property type="entry name" value="GGDEF"/>
    <property type="match status" value="1"/>
</dbReference>
<evidence type="ECO:0000256" key="1">
    <source>
        <dbReference type="SAM" id="Phobius"/>
    </source>
</evidence>
<dbReference type="Pfam" id="PF00672">
    <property type="entry name" value="HAMP"/>
    <property type="match status" value="1"/>
</dbReference>
<dbReference type="SMART" id="SM00091">
    <property type="entry name" value="PAS"/>
    <property type="match status" value="2"/>
</dbReference>
<dbReference type="Pfam" id="PF08448">
    <property type="entry name" value="PAS_4"/>
    <property type="match status" value="1"/>
</dbReference>
<comment type="caution">
    <text evidence="7">The sequence shown here is derived from an EMBL/GenBank/DDBJ whole genome shotgun (WGS) entry which is preliminary data.</text>
</comment>
<dbReference type="InterPro" id="IPR003660">
    <property type="entry name" value="HAMP_dom"/>
</dbReference>
<feature type="domain" description="PAC" evidence="3">
    <location>
        <begin position="340"/>
        <end position="392"/>
    </location>
</feature>
<dbReference type="EMBL" id="JAUFPU010000010">
    <property type="protein sequence ID" value="MDN3577573.1"/>
    <property type="molecule type" value="Genomic_DNA"/>
</dbReference>
<dbReference type="SMART" id="SM00052">
    <property type="entry name" value="EAL"/>
    <property type="match status" value="1"/>
</dbReference>
<name>A0ABT8B7Q0_9NEIS</name>
<keyword evidence="8" id="KW-1185">Reference proteome</keyword>
<evidence type="ECO:0000259" key="6">
    <source>
        <dbReference type="PROSITE" id="PS50887"/>
    </source>
</evidence>
<dbReference type="SUPFAM" id="SSF55785">
    <property type="entry name" value="PYP-like sensor domain (PAS domain)"/>
    <property type="match status" value="2"/>
</dbReference>
<keyword evidence="1" id="KW-1133">Transmembrane helix</keyword>
<dbReference type="CDD" id="cd01949">
    <property type="entry name" value="GGDEF"/>
    <property type="match status" value="1"/>
</dbReference>
<dbReference type="Gene3D" id="3.30.450.20">
    <property type="entry name" value="PAS domain"/>
    <property type="match status" value="2"/>
</dbReference>
<feature type="transmembrane region" description="Helical" evidence="1">
    <location>
        <begin position="31"/>
        <end position="52"/>
    </location>
</feature>
<dbReference type="Pfam" id="PF00563">
    <property type="entry name" value="EAL"/>
    <property type="match status" value="1"/>
</dbReference>
<evidence type="ECO:0000259" key="3">
    <source>
        <dbReference type="PROSITE" id="PS50113"/>
    </source>
</evidence>
<keyword evidence="1" id="KW-0812">Transmembrane</keyword>
<reference evidence="7" key="2">
    <citation type="submission" date="2023-06" db="EMBL/GenBank/DDBJ databases">
        <authorList>
            <person name="Lucena T."/>
            <person name="Sun Q."/>
        </authorList>
    </citation>
    <scope>NUCLEOTIDE SEQUENCE</scope>
    <source>
        <strain evidence="7">CECT 7703</strain>
    </source>
</reference>
<evidence type="ECO:0000259" key="2">
    <source>
        <dbReference type="PROSITE" id="PS50112"/>
    </source>
</evidence>
<proteinExistence type="predicted"/>
<feature type="domain" description="HAMP" evidence="5">
    <location>
        <begin position="188"/>
        <end position="240"/>
    </location>
</feature>
<evidence type="ECO:0000313" key="7">
    <source>
        <dbReference type="EMBL" id="MDN3577573.1"/>
    </source>
</evidence>
<dbReference type="CDD" id="cd00130">
    <property type="entry name" value="PAS"/>
    <property type="match status" value="2"/>
</dbReference>
<sequence length="947" mass="105716">MDTAVSTSTVPATSPWLRIKHWLTHLSLRQVFVLVVAVGLLAPGVIFTLLMLEWRRHELTLQFRAEQERVLETLALGLRQPLWDLSLNAGQPLVDTAMKDARIVSVQVDGTFPGEPFIAVSLPERRQGVVTHLSRPVHFGDQIIGKVTITFDDGDLRRRLAAQGREYVLLIGVMLVVSLLLILLLLDSRFLVPLRRLSEQARALTNHEAPPGTVWTREDEIGDLGRQLEWARGELHRLFGELNDKNEALEQDIVERVQTEEALRASEAKYRELFVSNLDGICVVDMDGRVQDANPAMLALLGVPSAALVGRPMSQFVAEDWRSYDDHMMQHRVLVDGHCNEYEIELYRPSAGLLPVSAKGVLMRDVDGRAIGIWRILRDLTERKAAAQRMELAAKVFDNTAEAIMVIAPDNRITSVNRAFTDILGYHADEIVGQPSSVLRDPSVETRVYEEINANYTNGGAWQGEVPFRRKSGGVFTAWAQINVVRDVTGRIGDVVLLIRDISDAKAAQERILHLARFDALTVLPNRAYFRELAEEAIAEAHRHGVHRALLFVDLDHFKTINDSLGHDVGDQLLKEVASRLNDALRAGDAVGRLGGDEFVILLRNLDSGEDASYVASRVLERLARPFVVDEHELVVTPSLGIALYPEDGEDYDTLVRNADAAMYHAKEHGRNTFRFYTADMNARAREILAVENQLRRALERDEFVLHYQPQVAMSSGAIVGVEALIRWRHPERGLIGPMQFIPIAEERGLIGDIGEWVLREACRQNRAWQDEGLPPIEVAVNLSAMQFYRRDLAEDITGILKETGLDARWLALEVTESVIVQDVESTIATLAALKAMGLKLAIDDFGTGYSSLSYLKRFKVDKLKVDRSFVMDIPGDADDSAITRAVVNLARNLGLQVIAEGVETPEQWSFLKQEGCDEVQGYLVSPPLPAIDLANRLARGAWTLQG</sequence>
<feature type="domain" description="PAS" evidence="2">
    <location>
        <begin position="389"/>
        <end position="459"/>
    </location>
</feature>